<dbReference type="EMBL" id="AP014924">
    <property type="protein sequence ID" value="BAS26628.1"/>
    <property type="molecule type" value="Genomic_DNA"/>
</dbReference>
<dbReference type="STRING" id="1555112.LIP_0771"/>
<reference evidence="2" key="2">
    <citation type="journal article" date="2016" name="Int. J. Syst. Evol. Microbiol.">
        <title>Complete genome sequence and cell structure of Limnochorda pilosa, a Gram-negative spore-former within the phylum Firmicutes.</title>
        <authorList>
            <person name="Watanabe M."/>
            <person name="Kojima H."/>
            <person name="Fukui M."/>
        </authorList>
    </citation>
    <scope>NUCLEOTIDE SEQUENCE [LARGE SCALE GENOMIC DNA]</scope>
    <source>
        <strain evidence="2">HC45</strain>
    </source>
</reference>
<proteinExistence type="predicted"/>
<keyword evidence="2" id="KW-1185">Reference proteome</keyword>
<evidence type="ECO:0000313" key="1">
    <source>
        <dbReference type="EMBL" id="BAS26628.1"/>
    </source>
</evidence>
<dbReference type="Proteomes" id="UP000065807">
    <property type="component" value="Chromosome"/>
</dbReference>
<dbReference type="AlphaFoldDB" id="A0A0K2SHP7"/>
<name>A0A0K2SHP7_LIMPI</name>
<organism evidence="1 2">
    <name type="scientific">Limnochorda pilosa</name>
    <dbReference type="NCBI Taxonomy" id="1555112"/>
    <lineage>
        <taxon>Bacteria</taxon>
        <taxon>Bacillati</taxon>
        <taxon>Bacillota</taxon>
        <taxon>Limnochordia</taxon>
        <taxon>Limnochordales</taxon>
        <taxon>Limnochordaceae</taxon>
        <taxon>Limnochorda</taxon>
    </lineage>
</organism>
<dbReference type="KEGG" id="lpil:LIP_0771"/>
<gene>
    <name evidence="1" type="ORF">LIP_0771</name>
</gene>
<sequence>MNGRFAFACALHGLGKGWRQEQQEPQARQEARQGGAACVHDGDLLSLEESRTGASDWFGSSMVLLGSGTSFPAYQGPSVTIL</sequence>
<evidence type="ECO:0000313" key="2">
    <source>
        <dbReference type="Proteomes" id="UP000065807"/>
    </source>
</evidence>
<accession>A0A0K2SHP7</accession>
<protein>
    <submittedName>
        <fullName evidence="1">Uncharacterized protein</fullName>
    </submittedName>
</protein>
<reference evidence="2" key="1">
    <citation type="submission" date="2015-07" db="EMBL/GenBank/DDBJ databases">
        <title>Complete genome sequence and phylogenetic analysis of Limnochorda pilosa.</title>
        <authorList>
            <person name="Watanabe M."/>
            <person name="Kojima H."/>
            <person name="Fukui M."/>
        </authorList>
    </citation>
    <scope>NUCLEOTIDE SEQUENCE [LARGE SCALE GENOMIC DNA]</scope>
    <source>
        <strain evidence="2">HC45</strain>
    </source>
</reference>